<evidence type="ECO:0000256" key="1">
    <source>
        <dbReference type="SAM" id="MobiDB-lite"/>
    </source>
</evidence>
<name>A0A3M7KQD8_AUXPR</name>
<dbReference type="Proteomes" id="UP000279271">
    <property type="component" value="Unassembled WGS sequence"/>
</dbReference>
<feature type="compositionally biased region" description="Basic and acidic residues" evidence="1">
    <location>
        <begin position="203"/>
        <end position="213"/>
    </location>
</feature>
<accession>A0A3M7KQD8</accession>
<comment type="caution">
    <text evidence="2">The sequence shown here is derived from an EMBL/GenBank/DDBJ whole genome shotgun (WGS) entry which is preliminary data.</text>
</comment>
<evidence type="ECO:0000313" key="2">
    <source>
        <dbReference type="EMBL" id="RMZ52758.1"/>
    </source>
</evidence>
<feature type="region of interest" description="Disordered" evidence="1">
    <location>
        <begin position="193"/>
        <end position="215"/>
    </location>
</feature>
<proteinExistence type="predicted"/>
<sequence length="424" mass="47815">QITTFQAIAALPTMGTMRLRHTFQHDPDSQQLVGRLMLGTKRRPYPLPCQAHVGRASILGRHGTSEQARRHPAASGGREECELTLAYVADEDHAAGETCPLYRSGLAFGRQFGPGRQTGTKYLQRTLETLLDELPGGEEDLWRNEVSVLVMNNAPGEHAEFEELRRRAATGTDRFSLKARHYVTWLNNPGLVADPTPDAADPDDLHNPDDRPGRQVRKQTCDLIALLRHAAPLSRYYFFMEDDFEVCPFALRALHTAAVKANAQRESKGWVALRVSYGMNGVLMHNADIPDLVDYLWRHVTRKPPDLLWAEWVALQARARPPRPYAVYRYNVLNHLGAISSFAVRPDRPGWPGCWAPMSSVWSLALSERYNRRCRDVSDVSPCATRPRGRASLRDQRGLPLEPDGLEPWMSHQVNWTAPVLPRT</sequence>
<protein>
    <submittedName>
        <fullName evidence="2">Uncharacterized protein</fullName>
    </submittedName>
</protein>
<feature type="non-terminal residue" evidence="2">
    <location>
        <position position="1"/>
    </location>
</feature>
<organism evidence="2 3">
    <name type="scientific">Auxenochlorella protothecoides</name>
    <name type="common">Green microalga</name>
    <name type="synonym">Chlorella protothecoides</name>
    <dbReference type="NCBI Taxonomy" id="3075"/>
    <lineage>
        <taxon>Eukaryota</taxon>
        <taxon>Viridiplantae</taxon>
        <taxon>Chlorophyta</taxon>
        <taxon>core chlorophytes</taxon>
        <taxon>Trebouxiophyceae</taxon>
        <taxon>Chlorellales</taxon>
        <taxon>Chlorellaceae</taxon>
        <taxon>Auxenochlorella</taxon>
    </lineage>
</organism>
<dbReference type="EMBL" id="QOKY01000202">
    <property type="protein sequence ID" value="RMZ52758.1"/>
    <property type="molecule type" value="Genomic_DNA"/>
</dbReference>
<reference evidence="3" key="1">
    <citation type="journal article" date="2018" name="Algal Res.">
        <title>Characterization of plant carbon substrate utilization by Auxenochlorella protothecoides.</title>
        <authorList>
            <person name="Vogler B.W."/>
            <person name="Starkenburg S.R."/>
            <person name="Sudasinghe N."/>
            <person name="Schambach J.Y."/>
            <person name="Rollin J.A."/>
            <person name="Pattathil S."/>
            <person name="Barry A.N."/>
        </authorList>
    </citation>
    <scope>NUCLEOTIDE SEQUENCE [LARGE SCALE GENOMIC DNA]</scope>
    <source>
        <strain evidence="3">UTEX 25</strain>
    </source>
</reference>
<gene>
    <name evidence="2" type="ORF">APUTEX25_000877</name>
</gene>
<dbReference type="AlphaFoldDB" id="A0A3M7KQD8"/>
<evidence type="ECO:0000313" key="3">
    <source>
        <dbReference type="Proteomes" id="UP000279271"/>
    </source>
</evidence>